<dbReference type="EMBL" id="QYUL01000002">
    <property type="protein sequence ID" value="RJF82359.1"/>
    <property type="molecule type" value="Genomic_DNA"/>
</dbReference>
<evidence type="ECO:0000256" key="5">
    <source>
        <dbReference type="ARBA" id="ARBA00022643"/>
    </source>
</evidence>
<keyword evidence="8" id="KW-0408">Iron</keyword>
<dbReference type="PANTHER" id="PTHR42917:SF2">
    <property type="entry name" value="2,4-DIENOYL-COA REDUCTASE [(2E)-ENOYL-COA-PRODUCING]"/>
    <property type="match status" value="1"/>
</dbReference>
<evidence type="ECO:0000256" key="8">
    <source>
        <dbReference type="ARBA" id="ARBA00023004"/>
    </source>
</evidence>
<dbReference type="GO" id="GO:0046872">
    <property type="term" value="F:metal ion binding"/>
    <property type="evidence" value="ECO:0007669"/>
    <property type="project" value="UniProtKB-KW"/>
</dbReference>
<dbReference type="GO" id="GO:0010181">
    <property type="term" value="F:FMN binding"/>
    <property type="evidence" value="ECO:0007669"/>
    <property type="project" value="InterPro"/>
</dbReference>
<dbReference type="PANTHER" id="PTHR42917">
    <property type="entry name" value="2,4-DIENOYL-COA REDUCTASE"/>
    <property type="match status" value="1"/>
</dbReference>
<evidence type="ECO:0000256" key="4">
    <source>
        <dbReference type="ARBA" id="ARBA00022630"/>
    </source>
</evidence>
<sequence>MKSALVRRRNRPVSQPAASPYPHLLAPLDLGFTVLKNRVLMGSMHTGLEDRRRDFPKLAAYFAERARGGVGLMVTGGFAPNVEGWLSPFGSTLARHSTAQAHRIITDAVHAEGGKIALQILHAGRYAHSPLSVAPSRIKSPITPFTPRALTNRGVERQIRAFVRCATLAREAGYDGVEVMGSEGYLINQFLVTHTNQRTDRWGGSYENRMRFPVEIVSRMREAVGRDFIIIFRLSMLDLVPDGSSWEEVVQLAKAIEAAGATIINTGIGWHEARVPTIATSVPRGAFAWVTQKLKGEVSIPLCTTNRINAPDVAEGILADGCADMVSMARPLLADPEFVKKAAAGRPQAINTCIACNQACLDHVFSRKLASCLVNPRACHETELPTASPAKRAKRVAVVGAGPAGLSCSTELAARGHEVHLFDAAAEIGGQFNMAKRIPGKEEFFETLRYFANRLDETGVRLHLGQKVTADELARGGFDDVVLATGVRPRDPKIPGQSHPMVLSYIDVLRDAKPVGRRVAVVGAGGIGFDICEFLSQDGPSPSLDIDLWRREWGVGDPSAARGGVAGIRPHVAPAERQITLLQRKASKPGAGLGKTTGWIHRAQLKMKGVEALSGVNYERIDDDGLTISFGEKREKPQLLAVDNVILCTGQEPLRELSHPLEAAGVRVHLIGGADVAAELDAKRAIDQGVRLAATL</sequence>
<keyword evidence="13" id="KW-1185">Reference proteome</keyword>
<dbReference type="FunFam" id="3.20.20.70:FF:000082">
    <property type="entry name" value="NADPH-dependent 2,4-dienoyl-CoA reductase"/>
    <property type="match status" value="1"/>
</dbReference>
<dbReference type="SUPFAM" id="SSF51395">
    <property type="entry name" value="FMN-linked oxidoreductases"/>
    <property type="match status" value="1"/>
</dbReference>
<keyword evidence="5" id="KW-0288">FMN</keyword>
<dbReference type="SUPFAM" id="SSF51905">
    <property type="entry name" value="FAD/NAD(P)-binding domain"/>
    <property type="match status" value="1"/>
</dbReference>
<reference evidence="12 13" key="1">
    <citation type="submission" date="2018-09" db="EMBL/GenBank/DDBJ databases">
        <authorList>
            <person name="Zhu H."/>
        </authorList>
    </citation>
    <scope>NUCLEOTIDE SEQUENCE [LARGE SCALE GENOMIC DNA]</scope>
    <source>
        <strain evidence="12 13">K2W22B-5</strain>
    </source>
</reference>
<comment type="similarity">
    <text evidence="3">In the N-terminal section; belongs to the NADH:flavin oxidoreductase/NADH oxidase family.</text>
</comment>
<evidence type="ECO:0000256" key="7">
    <source>
        <dbReference type="ARBA" id="ARBA00023002"/>
    </source>
</evidence>
<dbReference type="FunFam" id="3.50.50.60:FF:000113">
    <property type="entry name" value="NADPH-dependent 2,4-dienoyl-CoA reductase"/>
    <property type="match status" value="1"/>
</dbReference>
<keyword evidence="7" id="KW-0560">Oxidoreductase</keyword>
<protein>
    <submittedName>
        <fullName evidence="12">NADPH-dependent 2,4-dienoyl-CoA reductase</fullName>
    </submittedName>
</protein>
<evidence type="ECO:0000256" key="6">
    <source>
        <dbReference type="ARBA" id="ARBA00022723"/>
    </source>
</evidence>
<evidence type="ECO:0000256" key="1">
    <source>
        <dbReference type="ARBA" id="ARBA00001917"/>
    </source>
</evidence>
<comment type="cofactor">
    <cofactor evidence="2">
        <name>[4Fe-4S] cluster</name>
        <dbReference type="ChEBI" id="CHEBI:49883"/>
    </cofactor>
</comment>
<dbReference type="GO" id="GO:0033543">
    <property type="term" value="P:fatty acid beta-oxidation, unsaturated, even number, reductase/isomerase pathway"/>
    <property type="evidence" value="ECO:0007669"/>
    <property type="project" value="TreeGrafter"/>
</dbReference>
<evidence type="ECO:0000313" key="13">
    <source>
        <dbReference type="Proteomes" id="UP000283458"/>
    </source>
</evidence>
<keyword evidence="6" id="KW-0479">Metal-binding</keyword>
<comment type="cofactor">
    <cofactor evidence="1">
        <name>FMN</name>
        <dbReference type="ChEBI" id="CHEBI:58210"/>
    </cofactor>
</comment>
<dbReference type="CDD" id="cd02930">
    <property type="entry name" value="DCR_FMN"/>
    <property type="match status" value="1"/>
</dbReference>
<dbReference type="InterPro" id="IPR013785">
    <property type="entry name" value="Aldolase_TIM"/>
</dbReference>
<dbReference type="InterPro" id="IPR036188">
    <property type="entry name" value="FAD/NAD-bd_sf"/>
</dbReference>
<dbReference type="SUPFAM" id="SSF51971">
    <property type="entry name" value="Nucleotide-binding domain"/>
    <property type="match status" value="1"/>
</dbReference>
<evidence type="ECO:0000256" key="2">
    <source>
        <dbReference type="ARBA" id="ARBA00001966"/>
    </source>
</evidence>
<dbReference type="OrthoDB" id="9804454at2"/>
<feature type="domain" description="NADH:flavin oxidoreductase/NADH oxidase N-terminal" evidence="10">
    <location>
        <begin position="24"/>
        <end position="348"/>
    </location>
</feature>
<dbReference type="PRINTS" id="PR00368">
    <property type="entry name" value="FADPNR"/>
</dbReference>
<dbReference type="InterPro" id="IPR051793">
    <property type="entry name" value="NADH:flavin_oxidoreductase"/>
</dbReference>
<dbReference type="Pfam" id="PF00724">
    <property type="entry name" value="Oxidored_FMN"/>
    <property type="match status" value="1"/>
</dbReference>
<dbReference type="AlphaFoldDB" id="A0A418VYX0"/>
<evidence type="ECO:0000259" key="11">
    <source>
        <dbReference type="Pfam" id="PF07992"/>
    </source>
</evidence>
<feature type="domain" description="FAD/NAD(P)-binding" evidence="11">
    <location>
        <begin position="395"/>
        <end position="676"/>
    </location>
</feature>
<evidence type="ECO:0000256" key="9">
    <source>
        <dbReference type="ARBA" id="ARBA00023014"/>
    </source>
</evidence>
<dbReference type="GO" id="GO:0051536">
    <property type="term" value="F:iron-sulfur cluster binding"/>
    <property type="evidence" value="ECO:0007669"/>
    <property type="project" value="UniProtKB-KW"/>
</dbReference>
<dbReference type="Pfam" id="PF07992">
    <property type="entry name" value="Pyr_redox_2"/>
    <property type="match status" value="1"/>
</dbReference>
<keyword evidence="4" id="KW-0285">Flavoprotein</keyword>
<comment type="caution">
    <text evidence="12">The sequence shown here is derived from an EMBL/GenBank/DDBJ whole genome shotgun (WGS) entry which is preliminary data.</text>
</comment>
<evidence type="ECO:0000313" key="12">
    <source>
        <dbReference type="EMBL" id="RJF82359.1"/>
    </source>
</evidence>
<dbReference type="Gene3D" id="3.40.50.720">
    <property type="entry name" value="NAD(P)-binding Rossmann-like Domain"/>
    <property type="match status" value="1"/>
</dbReference>
<name>A0A418VYX0_9PROT</name>
<keyword evidence="9" id="KW-0411">Iron-sulfur</keyword>
<dbReference type="Proteomes" id="UP000283458">
    <property type="component" value="Unassembled WGS sequence"/>
</dbReference>
<evidence type="ECO:0000259" key="10">
    <source>
        <dbReference type="Pfam" id="PF00724"/>
    </source>
</evidence>
<evidence type="ECO:0000256" key="3">
    <source>
        <dbReference type="ARBA" id="ARBA00011048"/>
    </source>
</evidence>
<organism evidence="12 13">
    <name type="scientific">Azospirillum cavernae</name>
    <dbReference type="NCBI Taxonomy" id="2320860"/>
    <lineage>
        <taxon>Bacteria</taxon>
        <taxon>Pseudomonadati</taxon>
        <taxon>Pseudomonadota</taxon>
        <taxon>Alphaproteobacteria</taxon>
        <taxon>Rhodospirillales</taxon>
        <taxon>Azospirillaceae</taxon>
        <taxon>Azospirillum</taxon>
    </lineage>
</organism>
<proteinExistence type="inferred from homology"/>
<gene>
    <name evidence="12" type="ORF">D3877_13490</name>
</gene>
<dbReference type="Gene3D" id="3.50.50.60">
    <property type="entry name" value="FAD/NAD(P)-binding domain"/>
    <property type="match status" value="1"/>
</dbReference>
<dbReference type="InterPro" id="IPR001155">
    <property type="entry name" value="OxRdtase_FMN_N"/>
</dbReference>
<accession>A0A418VYX0</accession>
<dbReference type="Gene3D" id="3.20.20.70">
    <property type="entry name" value="Aldolase class I"/>
    <property type="match status" value="1"/>
</dbReference>
<dbReference type="InterPro" id="IPR023753">
    <property type="entry name" value="FAD/NAD-binding_dom"/>
</dbReference>
<dbReference type="GO" id="GO:0008670">
    <property type="term" value="F:2,4-dienoyl-CoA reductase (NADPH) activity"/>
    <property type="evidence" value="ECO:0007669"/>
    <property type="project" value="TreeGrafter"/>
</dbReference>